<dbReference type="InterPro" id="IPR050090">
    <property type="entry name" value="Tyrosine_recombinase_XerCD"/>
</dbReference>
<evidence type="ECO:0000259" key="2">
    <source>
        <dbReference type="PROSITE" id="PS51898"/>
    </source>
</evidence>
<reference evidence="3" key="1">
    <citation type="journal article" date="2014" name="Int. J. Syst. Evol. Microbiol.">
        <title>Complete genome sequence of Corynebacterium casei LMG S-19264T (=DSM 44701T), isolated from a smear-ripened cheese.</title>
        <authorList>
            <consortium name="US DOE Joint Genome Institute (JGI-PGF)"/>
            <person name="Walter F."/>
            <person name="Albersmeier A."/>
            <person name="Kalinowski J."/>
            <person name="Ruckert C."/>
        </authorList>
    </citation>
    <scope>NUCLEOTIDE SEQUENCE</scope>
    <source>
        <strain evidence="3">CGMCC 1.12408</strain>
    </source>
</reference>
<dbReference type="InterPro" id="IPR013762">
    <property type="entry name" value="Integrase-like_cat_sf"/>
</dbReference>
<gene>
    <name evidence="3" type="ORF">GCM10008025_15720</name>
</gene>
<dbReference type="Gene3D" id="1.10.443.10">
    <property type="entry name" value="Intergrase catalytic core"/>
    <property type="match status" value="1"/>
</dbReference>
<dbReference type="PANTHER" id="PTHR30349:SF82">
    <property type="entry name" value="INTEGRASE_RECOMBINASE YOEC-RELATED"/>
    <property type="match status" value="1"/>
</dbReference>
<evidence type="ECO:0000313" key="3">
    <source>
        <dbReference type="EMBL" id="GGA72782.1"/>
    </source>
</evidence>
<dbReference type="InterPro" id="IPR011010">
    <property type="entry name" value="DNA_brk_join_enz"/>
</dbReference>
<proteinExistence type="predicted"/>
<comment type="caution">
    <text evidence="3">The sequence shown here is derived from an EMBL/GenBank/DDBJ whole genome shotgun (WGS) entry which is preliminary data.</text>
</comment>
<dbReference type="GO" id="GO:0006310">
    <property type="term" value="P:DNA recombination"/>
    <property type="evidence" value="ECO:0007669"/>
    <property type="project" value="UniProtKB-KW"/>
</dbReference>
<accession>A0A916W7K5</accession>
<dbReference type="Pfam" id="PF00589">
    <property type="entry name" value="Phage_integrase"/>
    <property type="match status" value="1"/>
</dbReference>
<keyword evidence="4" id="KW-1185">Reference proteome</keyword>
<sequence length="187" mass="21638">MEYVVPIKDISKINDMKNILEKSSLRDYLLFVIGINTGLNPQDLLFLKVEDVWNGENIKEFLHIVDTKTGDTKLHYLNNQVYKALNKYVKSNKINQSDYLFKSTRNEKPITRQQAYRIIKSAAVQAGVEGNTGLHTMRKTFGYHAYRKGVAISILMNMFHHNSRQETLKYIGITEEEKNLVKVDVNL</sequence>
<dbReference type="GO" id="GO:0003677">
    <property type="term" value="F:DNA binding"/>
    <property type="evidence" value="ECO:0007669"/>
    <property type="project" value="InterPro"/>
</dbReference>
<protein>
    <submittedName>
        <fullName evidence="3">Integrase</fullName>
    </submittedName>
</protein>
<evidence type="ECO:0000313" key="4">
    <source>
        <dbReference type="Proteomes" id="UP000613512"/>
    </source>
</evidence>
<dbReference type="GO" id="GO:0015074">
    <property type="term" value="P:DNA integration"/>
    <property type="evidence" value="ECO:0007669"/>
    <property type="project" value="InterPro"/>
</dbReference>
<dbReference type="SUPFAM" id="SSF56349">
    <property type="entry name" value="DNA breaking-rejoining enzymes"/>
    <property type="match status" value="1"/>
</dbReference>
<dbReference type="AlphaFoldDB" id="A0A916W7K5"/>
<dbReference type="RefSeq" id="WP_188384119.1">
    <property type="nucleotide sequence ID" value="NZ_BMEY01000006.1"/>
</dbReference>
<feature type="domain" description="Tyr recombinase" evidence="2">
    <location>
        <begin position="5"/>
        <end position="183"/>
    </location>
</feature>
<dbReference type="EMBL" id="BMEY01000006">
    <property type="protein sequence ID" value="GGA72782.1"/>
    <property type="molecule type" value="Genomic_DNA"/>
</dbReference>
<dbReference type="Proteomes" id="UP000613512">
    <property type="component" value="Unassembled WGS sequence"/>
</dbReference>
<name>A0A916W7K5_9BACI</name>
<organism evidence="3 4">
    <name type="scientific">Ornithinibacillus halotolerans</name>
    <dbReference type="NCBI Taxonomy" id="1274357"/>
    <lineage>
        <taxon>Bacteria</taxon>
        <taxon>Bacillati</taxon>
        <taxon>Bacillota</taxon>
        <taxon>Bacilli</taxon>
        <taxon>Bacillales</taxon>
        <taxon>Bacillaceae</taxon>
        <taxon>Ornithinibacillus</taxon>
    </lineage>
</organism>
<dbReference type="PROSITE" id="PS51898">
    <property type="entry name" value="TYR_RECOMBINASE"/>
    <property type="match status" value="1"/>
</dbReference>
<keyword evidence="1" id="KW-0233">DNA recombination</keyword>
<reference evidence="3" key="2">
    <citation type="submission" date="2020-09" db="EMBL/GenBank/DDBJ databases">
        <authorList>
            <person name="Sun Q."/>
            <person name="Zhou Y."/>
        </authorList>
    </citation>
    <scope>NUCLEOTIDE SEQUENCE</scope>
    <source>
        <strain evidence="3">CGMCC 1.12408</strain>
    </source>
</reference>
<dbReference type="PANTHER" id="PTHR30349">
    <property type="entry name" value="PHAGE INTEGRASE-RELATED"/>
    <property type="match status" value="1"/>
</dbReference>
<evidence type="ECO:0000256" key="1">
    <source>
        <dbReference type="ARBA" id="ARBA00023172"/>
    </source>
</evidence>
<dbReference type="InterPro" id="IPR002104">
    <property type="entry name" value="Integrase_catalytic"/>
</dbReference>